<dbReference type="Proteomes" id="UP000778864">
    <property type="component" value="Unassembled WGS sequence"/>
</dbReference>
<dbReference type="AlphaFoldDB" id="A0A2I1THE4"/>
<protein>
    <submittedName>
        <fullName evidence="3">Uncharacterized protein</fullName>
    </submittedName>
</protein>
<reference evidence="4" key="1">
    <citation type="submission" date="2017-12" db="EMBL/GenBank/DDBJ databases">
        <authorList>
            <person name="Thomas-White K."/>
            <person name="Wolfe A.J."/>
        </authorList>
    </citation>
    <scope>NUCLEOTIDE SEQUENCE</scope>
    <source>
        <strain evidence="4">UMB0138</strain>
    </source>
</reference>
<organism evidence="3 6">
    <name type="scientific">Veillonella parvula</name>
    <name type="common">Staphylococcus parvulus</name>
    <dbReference type="NCBI Taxonomy" id="29466"/>
    <lineage>
        <taxon>Bacteria</taxon>
        <taxon>Bacillati</taxon>
        <taxon>Bacillota</taxon>
        <taxon>Negativicutes</taxon>
        <taxon>Veillonellales</taxon>
        <taxon>Veillonellaceae</taxon>
        <taxon>Veillonella</taxon>
    </lineage>
</organism>
<gene>
    <name evidence="4" type="ORF">CYJ21_004530</name>
    <name evidence="3" type="ORF">KHZ90_07205</name>
</gene>
<evidence type="ECO:0000256" key="1">
    <source>
        <dbReference type="SAM" id="MobiDB-lite"/>
    </source>
</evidence>
<evidence type="ECO:0000256" key="2">
    <source>
        <dbReference type="SAM" id="Phobius"/>
    </source>
</evidence>
<evidence type="ECO:0000313" key="4">
    <source>
        <dbReference type="EMBL" id="MEO9178206.1"/>
    </source>
</evidence>
<evidence type="ECO:0000313" key="3">
    <source>
        <dbReference type="EMBL" id="MBS4893551.1"/>
    </source>
</evidence>
<keyword evidence="2" id="KW-0472">Membrane</keyword>
<keyword evidence="2" id="KW-0812">Transmembrane</keyword>
<dbReference type="RefSeq" id="WP_008602417.1">
    <property type="nucleotide sequence ID" value="NZ_AP031417.1"/>
</dbReference>
<reference evidence="4" key="3">
    <citation type="submission" date="2024-04" db="EMBL/GenBank/DDBJ databases">
        <title>Na.</title>
        <authorList>
            <person name="Choi B."/>
        </authorList>
    </citation>
    <scope>NUCLEOTIDE SEQUENCE</scope>
    <source>
        <strain evidence="4">UMB0138</strain>
    </source>
</reference>
<proteinExistence type="predicted"/>
<dbReference type="Proteomes" id="UP000234197">
    <property type="component" value="Unassembled WGS sequence"/>
</dbReference>
<keyword evidence="5" id="KW-1185">Reference proteome</keyword>
<comment type="caution">
    <text evidence="3">The sequence shown here is derived from an EMBL/GenBank/DDBJ whole genome shotgun (WGS) entry which is preliminary data.</text>
</comment>
<dbReference type="EMBL" id="JAGZMU010000003">
    <property type="protein sequence ID" value="MBS4893551.1"/>
    <property type="molecule type" value="Genomic_DNA"/>
</dbReference>
<reference evidence="3" key="2">
    <citation type="submission" date="2021-02" db="EMBL/GenBank/DDBJ databases">
        <title>Infant gut strain persistence is associated with maternal origin, phylogeny, and functional potential including surface adhesion and iron acquisition.</title>
        <authorList>
            <person name="Lou Y.C."/>
        </authorList>
    </citation>
    <scope>NUCLEOTIDE SEQUENCE</scope>
    <source>
        <strain evidence="3">L3_108_031G1_dasL3_108_031G1_concoct_20</strain>
    </source>
</reference>
<accession>A0A2I1THE4</accession>
<evidence type="ECO:0000313" key="6">
    <source>
        <dbReference type="Proteomes" id="UP000778864"/>
    </source>
</evidence>
<feature type="compositionally biased region" description="Basic and acidic residues" evidence="1">
    <location>
        <begin position="53"/>
        <end position="67"/>
    </location>
</feature>
<dbReference type="EMBL" id="PKMC02000005">
    <property type="protein sequence ID" value="MEO9178206.1"/>
    <property type="molecule type" value="Genomic_DNA"/>
</dbReference>
<evidence type="ECO:0000313" key="5">
    <source>
        <dbReference type="Proteomes" id="UP000234197"/>
    </source>
</evidence>
<feature type="region of interest" description="Disordered" evidence="1">
    <location>
        <begin position="53"/>
        <end position="75"/>
    </location>
</feature>
<feature type="transmembrane region" description="Helical" evidence="2">
    <location>
        <begin position="20"/>
        <end position="45"/>
    </location>
</feature>
<name>A0A2I1THE4_VEIPA</name>
<sequence length="75" mass="8625">MNLLKQLLTVVAFGYLCYHIYTFGPGMFNVTVLVILVLSAVANYFREKRESDLKANENARKARAEARHAKKHKKQ</sequence>
<keyword evidence="2" id="KW-1133">Transmembrane helix</keyword>